<evidence type="ECO:0008006" key="8">
    <source>
        <dbReference type="Google" id="ProtNLM"/>
    </source>
</evidence>
<dbReference type="PANTHER" id="PTHR21514:SF0">
    <property type="entry name" value="AP-4 COMPLEX ACCESSORY SUBUNIT TEPSIN"/>
    <property type="match status" value="1"/>
</dbReference>
<dbReference type="KEGG" id="tps:THAPSDRAFT_24797"/>
<dbReference type="PANTHER" id="PTHR21514">
    <property type="entry name" value="AP-4 COMPLEX ACCESSORY SUBUNIT TEPSIN"/>
    <property type="match status" value="1"/>
</dbReference>
<evidence type="ECO:0000256" key="3">
    <source>
        <dbReference type="ARBA" id="ARBA00023034"/>
    </source>
</evidence>
<dbReference type="AlphaFoldDB" id="B8CC68"/>
<dbReference type="RefSeq" id="XP_002293897.1">
    <property type="nucleotide sequence ID" value="XM_002293861.1"/>
</dbReference>
<reference evidence="6 7" key="2">
    <citation type="journal article" date="2008" name="Nature">
        <title>The Phaeodactylum genome reveals the evolutionary history of diatom genomes.</title>
        <authorList>
            <person name="Bowler C."/>
            <person name="Allen A.E."/>
            <person name="Badger J.H."/>
            <person name="Grimwood J."/>
            <person name="Jabbari K."/>
            <person name="Kuo A."/>
            <person name="Maheswari U."/>
            <person name="Martens C."/>
            <person name="Maumus F."/>
            <person name="Otillar R.P."/>
            <person name="Rayko E."/>
            <person name="Salamov A."/>
            <person name="Vandepoele K."/>
            <person name="Beszteri B."/>
            <person name="Gruber A."/>
            <person name="Heijde M."/>
            <person name="Katinka M."/>
            <person name="Mock T."/>
            <person name="Valentin K."/>
            <person name="Verret F."/>
            <person name="Berges J.A."/>
            <person name="Brownlee C."/>
            <person name="Cadoret J.P."/>
            <person name="Chiovitti A."/>
            <person name="Choi C.J."/>
            <person name="Coesel S."/>
            <person name="De Martino A."/>
            <person name="Detter J.C."/>
            <person name="Durkin C."/>
            <person name="Falciatore A."/>
            <person name="Fournet J."/>
            <person name="Haruta M."/>
            <person name="Huysman M.J."/>
            <person name="Jenkins B.D."/>
            <person name="Jiroutova K."/>
            <person name="Jorgensen R.E."/>
            <person name="Joubert Y."/>
            <person name="Kaplan A."/>
            <person name="Kroger N."/>
            <person name="Kroth P.G."/>
            <person name="La Roche J."/>
            <person name="Lindquist E."/>
            <person name="Lommer M."/>
            <person name="Martin-Jezequel V."/>
            <person name="Lopez P.J."/>
            <person name="Lucas S."/>
            <person name="Mangogna M."/>
            <person name="McGinnis K."/>
            <person name="Medlin L.K."/>
            <person name="Montsant A."/>
            <person name="Oudot-Le Secq M.P."/>
            <person name="Napoli C."/>
            <person name="Obornik M."/>
            <person name="Parker M.S."/>
            <person name="Petit J.L."/>
            <person name="Porcel B.M."/>
            <person name="Poulsen N."/>
            <person name="Robison M."/>
            <person name="Rychlewski L."/>
            <person name="Rynearson T.A."/>
            <person name="Schmutz J."/>
            <person name="Shapiro H."/>
            <person name="Siaut M."/>
            <person name="Stanley M."/>
            <person name="Sussman M.R."/>
            <person name="Taylor A.R."/>
            <person name="Vardi A."/>
            <person name="von Dassow P."/>
            <person name="Vyverman W."/>
            <person name="Willis A."/>
            <person name="Wyrwicz L.S."/>
            <person name="Rokhsar D.S."/>
            <person name="Weissenbach J."/>
            <person name="Armbrust E.V."/>
            <person name="Green B.R."/>
            <person name="Van de Peer Y."/>
            <person name="Grigoriev I.V."/>
        </authorList>
    </citation>
    <scope>NUCLEOTIDE SEQUENCE [LARGE SCALE GENOMIC DNA]</scope>
    <source>
        <strain evidence="6 7">CCMP1335</strain>
    </source>
</reference>
<dbReference type="InterPro" id="IPR039273">
    <property type="entry name" value="TEPSIN"/>
</dbReference>
<dbReference type="CDD" id="cd03572">
    <property type="entry name" value="ENTH_like_Tepsin"/>
    <property type="match status" value="1"/>
</dbReference>
<dbReference type="GeneID" id="7451202"/>
<evidence type="ECO:0000256" key="1">
    <source>
        <dbReference type="ARBA" id="ARBA00004541"/>
    </source>
</evidence>
<gene>
    <name evidence="6" type="ORF">THAPSDRAFT_24797</name>
</gene>
<dbReference type="Gene3D" id="1.25.40.90">
    <property type="match status" value="1"/>
</dbReference>
<feature type="compositionally biased region" description="Polar residues" evidence="5">
    <location>
        <begin position="709"/>
        <end position="721"/>
    </location>
</feature>
<evidence type="ECO:0000256" key="5">
    <source>
        <dbReference type="SAM" id="MobiDB-lite"/>
    </source>
</evidence>
<feature type="region of interest" description="Disordered" evidence="5">
    <location>
        <begin position="678"/>
        <end position="721"/>
    </location>
</feature>
<evidence type="ECO:0000313" key="7">
    <source>
        <dbReference type="Proteomes" id="UP000001449"/>
    </source>
</evidence>
<dbReference type="GO" id="GO:0032588">
    <property type="term" value="C:trans-Golgi network membrane"/>
    <property type="evidence" value="ECO:0000318"/>
    <property type="project" value="GO_Central"/>
</dbReference>
<evidence type="ECO:0000313" key="6">
    <source>
        <dbReference type="EMBL" id="EED88906.1"/>
    </source>
</evidence>
<keyword evidence="7" id="KW-1185">Reference proteome</keyword>
<feature type="region of interest" description="Disordered" evidence="5">
    <location>
        <begin position="566"/>
        <end position="603"/>
    </location>
</feature>
<keyword evidence="3" id="KW-0333">Golgi apparatus</keyword>
<accession>B8CC68</accession>
<dbReference type="InterPro" id="IPR008942">
    <property type="entry name" value="ENTH_VHS"/>
</dbReference>
<dbReference type="HOGENOM" id="CLU_344370_0_0_1"/>
<sequence>MDKPALNRATDPSSAPTPGYLYNDIAKSLTSPQICIDTASYLTAKLAKTNPHVKKKCLKIISKCSAHPASRGMFKRCVVQNPSVISVIKEATAWRGTMDAVTGDQWNVEVREAAKECLEVVYSDVGDNAAGGGGMSGLGGGGYGAPVAGGASSGGGYLSSSSAGYGGPMGGAPGSGTTNNSSAAAPSKYAGIGNPMYKDPRLEPQKGPSLSNMTITEVATSVGGAMLEMIKDPLAKNVPTSGSPQRGAGGYGGPMARPDPYAQPPPGQQNLAMQTGGQWTMASNRGPNAVGSSTASASQQNSEYYKARNAGGSAFQWAGGAAPAAPVGNPNIASGGVGGVGGSWASAAPSPSPAPQTSVAAQSRAQAHGAAVVASSVPVTNNSLNSATSNGMYEKNLIAELCPPGGMKAEPPQDKLQDFARAVPSLNPDWVCPALLDALEEGNPWIMRAKALCVIETVLKVMAENTEEGGSNAYADFFHACSEEIAPLASHARVAVKGPAKRVLMELGLGEEGVAMNGGGGGSVTAVVSAPVVEAPNLLDFDDPTPAVPTVAAPVAPPPLPVQVASTPQPTMTMGSGGGDSLFSGLNTKRAAPSPVPVQAATTSALASMPQQDDLLGDIEASTESAQAAAPPAASGDLFGDMSVKSAENGVASALVYEPSSAPPVAPGSAFGFMNASAQPAPPAEAPIAPSTPVSPQKAAFDPLLSLGSPGSNASPSTQQKRMAQMQAIAYQQNMMMMQQQMQQMQMAYAGGGAGGNFVRQGSGSGVPPMPNARPNVMGANYMRQVPGVQGDKMSSFSFLGSDSKKKDDKSFDFVMDAMKKG</sequence>
<evidence type="ECO:0000256" key="2">
    <source>
        <dbReference type="ARBA" id="ARBA00004555"/>
    </source>
</evidence>
<dbReference type="PaxDb" id="35128-Thaps24797"/>
<dbReference type="eggNOG" id="ENOG502QV38">
    <property type="taxonomic scope" value="Eukaryota"/>
</dbReference>
<feature type="region of interest" description="Disordered" evidence="5">
    <location>
        <begin position="235"/>
        <end position="273"/>
    </location>
</feature>
<dbReference type="Proteomes" id="UP000001449">
    <property type="component" value="Chromosome 14"/>
</dbReference>
<dbReference type="OMA" id="PYRPTGF"/>
<reference evidence="6 7" key="1">
    <citation type="journal article" date="2004" name="Science">
        <title>The genome of the diatom Thalassiosira pseudonana: ecology, evolution, and metabolism.</title>
        <authorList>
            <person name="Armbrust E.V."/>
            <person name="Berges J.A."/>
            <person name="Bowler C."/>
            <person name="Green B.R."/>
            <person name="Martinez D."/>
            <person name="Putnam N.H."/>
            <person name="Zhou S."/>
            <person name="Allen A.E."/>
            <person name="Apt K.E."/>
            <person name="Bechner M."/>
            <person name="Brzezinski M.A."/>
            <person name="Chaal B.K."/>
            <person name="Chiovitti A."/>
            <person name="Davis A.K."/>
            <person name="Demarest M.S."/>
            <person name="Detter J.C."/>
            <person name="Glavina T."/>
            <person name="Goodstein D."/>
            <person name="Hadi M.Z."/>
            <person name="Hellsten U."/>
            <person name="Hildebrand M."/>
            <person name="Jenkins B.D."/>
            <person name="Jurka J."/>
            <person name="Kapitonov V.V."/>
            <person name="Kroger N."/>
            <person name="Lau W.W."/>
            <person name="Lane T.W."/>
            <person name="Larimer F.W."/>
            <person name="Lippmeier J.C."/>
            <person name="Lucas S."/>
            <person name="Medina M."/>
            <person name="Montsant A."/>
            <person name="Obornik M."/>
            <person name="Parker M.S."/>
            <person name="Palenik B."/>
            <person name="Pazour G.J."/>
            <person name="Richardson P.M."/>
            <person name="Rynearson T.A."/>
            <person name="Saito M.A."/>
            <person name="Schwartz D.C."/>
            <person name="Thamatrakoln K."/>
            <person name="Valentin K."/>
            <person name="Vardi A."/>
            <person name="Wilkerson F.P."/>
            <person name="Rokhsar D.S."/>
        </authorList>
    </citation>
    <scope>NUCLEOTIDE SEQUENCE [LARGE SCALE GENOMIC DNA]</scope>
    <source>
        <strain evidence="6 7">CCMP1335</strain>
    </source>
</reference>
<dbReference type="STRING" id="35128.B8CC68"/>
<proteinExistence type="predicted"/>
<comment type="subcellular location">
    <subcellularLocation>
        <location evidence="1">Cytoplasmic vesicle</location>
    </subcellularLocation>
    <subcellularLocation>
        <location evidence="2">Golgi apparatus</location>
    </subcellularLocation>
</comment>
<dbReference type="InParanoid" id="B8CC68"/>
<protein>
    <recommendedName>
        <fullName evidence="8">ENTH domain-containing protein</fullName>
    </recommendedName>
</protein>
<evidence type="ECO:0000256" key="4">
    <source>
        <dbReference type="ARBA" id="ARBA00023329"/>
    </source>
</evidence>
<dbReference type="EMBL" id="CM000649">
    <property type="protein sequence ID" value="EED88906.1"/>
    <property type="molecule type" value="Genomic_DNA"/>
</dbReference>
<dbReference type="GO" id="GO:0031410">
    <property type="term" value="C:cytoplasmic vesicle"/>
    <property type="evidence" value="ECO:0007669"/>
    <property type="project" value="UniProtKB-SubCell"/>
</dbReference>
<name>B8CC68_THAPS</name>
<dbReference type="InterPro" id="IPR035802">
    <property type="entry name" value="ENTH/VHS_tepsin"/>
</dbReference>
<keyword evidence="4" id="KW-0968">Cytoplasmic vesicle</keyword>
<organism evidence="6 7">
    <name type="scientific">Thalassiosira pseudonana</name>
    <name type="common">Marine diatom</name>
    <name type="synonym">Cyclotella nana</name>
    <dbReference type="NCBI Taxonomy" id="35128"/>
    <lineage>
        <taxon>Eukaryota</taxon>
        <taxon>Sar</taxon>
        <taxon>Stramenopiles</taxon>
        <taxon>Ochrophyta</taxon>
        <taxon>Bacillariophyta</taxon>
        <taxon>Coscinodiscophyceae</taxon>
        <taxon>Thalassiosirophycidae</taxon>
        <taxon>Thalassiosirales</taxon>
        <taxon>Thalassiosiraceae</taxon>
        <taxon>Thalassiosira</taxon>
    </lineage>
</organism>